<keyword evidence="2" id="KW-1185">Reference proteome</keyword>
<dbReference type="SUPFAM" id="SSF52540">
    <property type="entry name" value="P-loop containing nucleoside triphosphate hydrolases"/>
    <property type="match status" value="1"/>
</dbReference>
<proteinExistence type="predicted"/>
<comment type="caution">
    <text evidence="1">The sequence shown here is derived from an EMBL/GenBank/DDBJ whole genome shotgun (WGS) entry which is preliminary data.</text>
</comment>
<dbReference type="PANTHER" id="PTHR47691">
    <property type="entry name" value="REGULATOR-RELATED"/>
    <property type="match status" value="1"/>
</dbReference>
<organism evidence="1 2">
    <name type="scientific">Sutcliffiella rhizosphaerae</name>
    <dbReference type="NCBI Taxonomy" id="2880967"/>
    <lineage>
        <taxon>Bacteria</taxon>
        <taxon>Bacillati</taxon>
        <taxon>Bacillota</taxon>
        <taxon>Bacilli</taxon>
        <taxon>Bacillales</taxon>
        <taxon>Bacillaceae</taxon>
        <taxon>Sutcliffiella</taxon>
    </lineage>
</organism>
<reference evidence="1 2" key="1">
    <citation type="submission" date="2021-10" db="EMBL/GenBank/DDBJ databases">
        <authorList>
            <person name="Criscuolo A."/>
        </authorList>
    </citation>
    <scope>NUCLEOTIDE SEQUENCE [LARGE SCALE GENOMIC DNA]</scope>
    <source>
        <strain evidence="2">CIP 111883</strain>
    </source>
</reference>
<protein>
    <recommendedName>
        <fullName evidence="3">SIR2-like domain-containing protein</fullName>
    </recommendedName>
</protein>
<dbReference type="Pfam" id="PF13289">
    <property type="entry name" value="SIR2_2"/>
    <property type="match status" value="1"/>
</dbReference>
<evidence type="ECO:0000313" key="2">
    <source>
        <dbReference type="Proteomes" id="UP000789833"/>
    </source>
</evidence>
<dbReference type="Proteomes" id="UP000789833">
    <property type="component" value="Unassembled WGS sequence"/>
</dbReference>
<dbReference type="Gene3D" id="3.40.50.300">
    <property type="entry name" value="P-loop containing nucleotide triphosphate hydrolases"/>
    <property type="match status" value="1"/>
</dbReference>
<dbReference type="EMBL" id="CAKJTJ010000027">
    <property type="protein sequence ID" value="CAG9622793.1"/>
    <property type="molecule type" value="Genomic_DNA"/>
</dbReference>
<sequence length="1184" mass="139510">MVINVKIHSKIKQALETNRLIFFVGSGFSKELGFSDWKELLSSILSDLSTDYDFCKLLKENLDTEMMDTLEVLKKLEKKELKPTILNKLETYFTVSSDKREYLENNSTKYKKITDITKKIITTNYDEIIEIANGDIQKFTYDNKYKVAKLHELDNFIYKLHGCIEDPTKCVLFAEEYDLLYTSNSPAIEELKKLIADNTVIFLGFSLKDEFVKKQFDYIYSIYKGLKGNHFIVSTDNHMEKIEGIEKIQLDSWDKIEEFLESLYEIKLAHDAVSVTSIPVEKDLEKKEFFKPRFNVLFAEPFNSKNNYNKNKIIKAFNNYDIDLTIDVLSINKLNNIENFDYLFLFTEAFNNKILVEDDYLNSTFITLNRFEEEIFADNLKGVFIFSKKLYTGDEEVSLTYSYIINKFNEQNFNSMIFQILRKNKINENETIIINEDKLIIPQINRGKCTVYEKHSYISSEIDSKNLLNFVGRLSDLETITRKIQDLDGRLLSIKASGGIGKTTIVKKIAFELSRRNYFKDGIIFIDCEFISDIKAFQNKISHSFEIDHTNNLVDYLSINNGKRDLLLILDNFESLLYLSDIEHTYSIKKLVTFLCDFCSIVVTTRELLGLEFEEFYDLRPLTTDEAEKLFFKNFKSEVNDVERKILRESVLENLLNNNPLAIKIVTSNIPNGKKMKDLKKDLEIDFFKATNLYYEDIFDEKKDLNIERSKSIFNSINYSYSLLPHREKLIFELLSLFPDGIEINNFKNFFESNDYKRDLSKFTDKDIKSLENKSLIENSNSLIKLQSIVGRFARYKFQNRSKEEQESYYSRAFELNAFILKVLKYKTKTTSNFYKFFDKYVNNFIEAVKFIPNINIQNKYKILEYIAYIAEPLHLFENKRITPLLEDLKPLLTDIENGCLLIDIYILNIKYFHGEFEEAIISLEKILPLESIFELLEKGSTHNENVTNKKIISLTLNLYSFKNELKVLDLAIKSKFPLERSQLQTIFFKLGLDNYLDNIAEESEFFHFEIQNRKGKLEIDKLQNFIDQLFSKEFIELVQTNYIKAKQIPITKKEVFKLVSINPYTDGLKNIMLAFIEDDFDSANNYYLTALSNLKHINYYYLEAVLYYVKFLEKHGHPEYEKWLQLGYNQTKNCGYQYLFNQFILLSKEYSKENVKSIEREIIDYYLKEIMITKTEKPMVLLE</sequence>
<name>A0ABM8YS18_9BACI</name>
<gene>
    <name evidence="1" type="ORF">BACCIP111883_03584</name>
</gene>
<evidence type="ECO:0008006" key="3">
    <source>
        <dbReference type="Google" id="ProtNLM"/>
    </source>
</evidence>
<dbReference type="InterPro" id="IPR027417">
    <property type="entry name" value="P-loop_NTPase"/>
</dbReference>
<dbReference type="PRINTS" id="PR00364">
    <property type="entry name" value="DISEASERSIST"/>
</dbReference>
<evidence type="ECO:0000313" key="1">
    <source>
        <dbReference type="EMBL" id="CAG9622793.1"/>
    </source>
</evidence>
<dbReference type="RefSeq" id="WP_230503652.1">
    <property type="nucleotide sequence ID" value="NZ_CAKJTJ010000027.1"/>
</dbReference>
<accession>A0ABM8YS18</accession>
<dbReference type="PANTHER" id="PTHR47691:SF3">
    <property type="entry name" value="HTH-TYPE TRANSCRIPTIONAL REGULATOR RV0890C-RELATED"/>
    <property type="match status" value="1"/>
</dbReference>